<gene>
    <name evidence="1" type="ORF">LARSCL_LOCUS9961</name>
</gene>
<comment type="caution">
    <text evidence="1">The sequence shown here is derived from an EMBL/GenBank/DDBJ whole genome shotgun (WGS) entry which is preliminary data.</text>
</comment>
<protein>
    <submittedName>
        <fullName evidence="1">Uncharacterized protein</fullName>
    </submittedName>
</protein>
<evidence type="ECO:0000313" key="2">
    <source>
        <dbReference type="Proteomes" id="UP001497382"/>
    </source>
</evidence>
<accession>A0AAV2A3V8</accession>
<reference evidence="1 2" key="1">
    <citation type="submission" date="2024-04" db="EMBL/GenBank/DDBJ databases">
        <authorList>
            <person name="Rising A."/>
            <person name="Reimegard J."/>
            <person name="Sonavane S."/>
            <person name="Akerstrom W."/>
            <person name="Nylinder S."/>
            <person name="Hedman E."/>
            <person name="Kallberg Y."/>
        </authorList>
    </citation>
    <scope>NUCLEOTIDE SEQUENCE [LARGE SCALE GENOMIC DNA]</scope>
</reference>
<proteinExistence type="predicted"/>
<keyword evidence="2" id="KW-1185">Reference proteome</keyword>
<dbReference type="Proteomes" id="UP001497382">
    <property type="component" value="Unassembled WGS sequence"/>
</dbReference>
<sequence>MAAEGSSRIQKSYEGHKYSAKRFAYDVLCITLSKCGFPETLLQVEVDKENDYPNRNDVLTVYAGVIVIALDSRDKWKRIFEYKQKSSMLNDMQKVEEFLAKIAFFPKLTDHNPDNKIRRSLAFCSELILFLHSNNIKVNFQKLLDTWSTCFHEKIAVDEDPDTLLEALFFEDDFIIDYLRLVDCFIQEIAKPYGMIDNVSEKFRDFSEEVEKLDKEPISSNKQLMLKLRLTGDIIDRLLNDMPHNLIHRIPEEAVSYLSELFERELTLPGNCNSPEQPQC</sequence>
<name>A0AAV2A3V8_9ARAC</name>
<organism evidence="1 2">
    <name type="scientific">Larinioides sclopetarius</name>
    <dbReference type="NCBI Taxonomy" id="280406"/>
    <lineage>
        <taxon>Eukaryota</taxon>
        <taxon>Metazoa</taxon>
        <taxon>Ecdysozoa</taxon>
        <taxon>Arthropoda</taxon>
        <taxon>Chelicerata</taxon>
        <taxon>Arachnida</taxon>
        <taxon>Araneae</taxon>
        <taxon>Araneomorphae</taxon>
        <taxon>Entelegynae</taxon>
        <taxon>Araneoidea</taxon>
        <taxon>Araneidae</taxon>
        <taxon>Larinioides</taxon>
    </lineage>
</organism>
<dbReference type="AlphaFoldDB" id="A0AAV2A3V8"/>
<evidence type="ECO:0000313" key="1">
    <source>
        <dbReference type="EMBL" id="CAL1278740.1"/>
    </source>
</evidence>
<dbReference type="EMBL" id="CAXIEN010000115">
    <property type="protein sequence ID" value="CAL1278740.1"/>
    <property type="molecule type" value="Genomic_DNA"/>
</dbReference>